<reference evidence="3 4" key="1">
    <citation type="submission" date="2021-07" db="EMBL/GenBank/DDBJ databases">
        <title>A novel Jannaschia species isolated from marine dinoflagellate Ceratoperidinium margalefii.</title>
        <authorList>
            <person name="Jiang Y."/>
            <person name="Li Z."/>
        </authorList>
    </citation>
    <scope>NUCLEOTIDE SEQUENCE [LARGE SCALE GENOMIC DNA]</scope>
    <source>
        <strain evidence="3 4">J12C1-MA-4</strain>
    </source>
</reference>
<protein>
    <submittedName>
        <fullName evidence="3">DUF4115 domain-containing protein</fullName>
    </submittedName>
</protein>
<evidence type="ECO:0000313" key="3">
    <source>
        <dbReference type="EMBL" id="QXT38652.1"/>
    </source>
</evidence>
<sequence length="501" mass="52195">MGQDNGQYWDHEAEGQTAESDLRALEVTEPSTPPAFDGYDLNDVPLGDLMRGERATLGKSLLDVERELRIRATYIAAIENGDVGAFQSPGFIAGYVRSYARYLGIDPEWTFRRFCEGTGFRGIHGNSSQQGTEAKRIVSASPRRMDPNEVMASSRISFAPTRESLFSRVEPGALGSVAVLLVLALGIGYGAWAILNDIQRLQIAPIDEAPAVPLAQLDPLEGVGGNSFGDDQSFDIALPGPEASNTLYRPRALEAPVLTPRDGALATLNPDEVGTLPAGLSGASAAATPATANAAGTTTPAETASGNGAVQVTAGRADEVMIFATRPTWVRITSASGATIYEATLNAGDSYVVPETDSVPRLRSGNAGSLYFAVNGVALGPAGTGATIVRDVELTADAVTATYTMADTDADPDLTQVASLMFDATNVPDVAPVVPETPRPAPAMAYNPTGPAATPATPEPQPLALFPEIPADVAAAIIASNALPVTVLTPTDADERPIPRP</sequence>
<evidence type="ECO:0000313" key="4">
    <source>
        <dbReference type="Proteomes" id="UP000825009"/>
    </source>
</evidence>
<evidence type="ECO:0000259" key="2">
    <source>
        <dbReference type="Pfam" id="PF13464"/>
    </source>
</evidence>
<dbReference type="AlphaFoldDB" id="A0A8F6TTG8"/>
<keyword evidence="1" id="KW-0812">Transmembrane</keyword>
<dbReference type="InterPro" id="IPR025194">
    <property type="entry name" value="RodZ-like_C"/>
</dbReference>
<name>A0A8F6TTG8_9RHOB</name>
<dbReference type="RefSeq" id="WP_219000848.1">
    <property type="nucleotide sequence ID" value="NZ_CP079194.1"/>
</dbReference>
<dbReference type="Proteomes" id="UP000825009">
    <property type="component" value="Chromosome"/>
</dbReference>
<dbReference type="EMBL" id="CP079194">
    <property type="protein sequence ID" value="QXT38652.1"/>
    <property type="molecule type" value="Genomic_DNA"/>
</dbReference>
<keyword evidence="1" id="KW-1133">Transmembrane helix</keyword>
<proteinExistence type="predicted"/>
<keyword evidence="1" id="KW-0472">Membrane</keyword>
<accession>A0A8F6TTG8</accession>
<dbReference type="Pfam" id="PF13413">
    <property type="entry name" value="HTH_25"/>
    <property type="match status" value="1"/>
</dbReference>
<dbReference type="PANTHER" id="PTHR34475">
    <property type="match status" value="1"/>
</dbReference>
<dbReference type="InterPro" id="IPR050400">
    <property type="entry name" value="Bact_Cytoskel_RodZ"/>
</dbReference>
<evidence type="ECO:0000256" key="1">
    <source>
        <dbReference type="SAM" id="Phobius"/>
    </source>
</evidence>
<dbReference type="KEGG" id="gce:KYE46_11985"/>
<gene>
    <name evidence="3" type="ORF">KYE46_11985</name>
</gene>
<keyword evidence="4" id="KW-1185">Reference proteome</keyword>
<dbReference type="PANTHER" id="PTHR34475:SF1">
    <property type="entry name" value="CYTOSKELETON PROTEIN RODZ"/>
    <property type="match status" value="1"/>
</dbReference>
<feature type="transmembrane region" description="Helical" evidence="1">
    <location>
        <begin position="172"/>
        <end position="195"/>
    </location>
</feature>
<feature type="domain" description="Cytoskeleton protein RodZ-like C-terminal" evidence="2">
    <location>
        <begin position="324"/>
        <end position="391"/>
    </location>
</feature>
<organism evidence="3 4">
    <name type="scientific">Gymnodinialimonas ceratoperidinii</name>
    <dbReference type="NCBI Taxonomy" id="2856823"/>
    <lineage>
        <taxon>Bacteria</taxon>
        <taxon>Pseudomonadati</taxon>
        <taxon>Pseudomonadota</taxon>
        <taxon>Alphaproteobacteria</taxon>
        <taxon>Rhodobacterales</taxon>
        <taxon>Paracoccaceae</taxon>
        <taxon>Gymnodinialimonas</taxon>
    </lineage>
</organism>
<dbReference type="Pfam" id="PF13464">
    <property type="entry name" value="RodZ_C"/>
    <property type="match status" value="1"/>
</dbReference>